<proteinExistence type="predicted"/>
<name>A0AAU8DL37_9ACTN</name>
<sequence>MTSVTSPPPAALRVDPVPAGVLDGELDAALDAVLDGELDAALDAMLDGELAAALVDGVGPPLCAGVAAEPQAVSVNAAAVSARAARRPRHRRVEYVMGCLPEGQHG</sequence>
<accession>A0AAU8DL37</accession>
<evidence type="ECO:0000313" key="1">
    <source>
        <dbReference type="EMBL" id="XCG62844.1"/>
    </source>
</evidence>
<gene>
    <name evidence="1" type="ORF">ABLG96_16710</name>
</gene>
<reference evidence="1" key="1">
    <citation type="submission" date="2024-05" db="EMBL/GenBank/DDBJ databases">
        <authorList>
            <person name="Cai S.Y."/>
            <person name="Jin L.M."/>
            <person name="Li H.R."/>
        </authorList>
    </citation>
    <scope>NUCLEOTIDE SEQUENCE</scope>
    <source>
        <strain evidence="1">A5-74</strain>
    </source>
</reference>
<dbReference type="AlphaFoldDB" id="A0AAU8DL37"/>
<dbReference type="RefSeq" id="WP_353648459.1">
    <property type="nucleotide sequence ID" value="NZ_CP159218.1"/>
</dbReference>
<organism evidence="1">
    <name type="scientific">Nakamurella sp. A5-74</name>
    <dbReference type="NCBI Taxonomy" id="3158264"/>
    <lineage>
        <taxon>Bacteria</taxon>
        <taxon>Bacillati</taxon>
        <taxon>Actinomycetota</taxon>
        <taxon>Actinomycetes</taxon>
        <taxon>Nakamurellales</taxon>
        <taxon>Nakamurellaceae</taxon>
        <taxon>Nakamurella</taxon>
    </lineage>
</organism>
<protein>
    <submittedName>
        <fullName evidence="1">Uncharacterized protein</fullName>
    </submittedName>
</protein>
<dbReference type="EMBL" id="CP159218">
    <property type="protein sequence ID" value="XCG62844.1"/>
    <property type="molecule type" value="Genomic_DNA"/>
</dbReference>